<dbReference type="AlphaFoldDB" id="A0A9W7KUT7"/>
<comment type="caution">
    <text evidence="3">The sequence shown here is derived from an EMBL/GenBank/DDBJ whole genome shotgun (WGS) entry which is preliminary data.</text>
</comment>
<evidence type="ECO:0000256" key="1">
    <source>
        <dbReference type="SAM" id="MobiDB-lite"/>
    </source>
</evidence>
<accession>A0A9W7KUT7</accession>
<proteinExistence type="predicted"/>
<feature type="compositionally biased region" description="Basic and acidic residues" evidence="1">
    <location>
        <begin position="219"/>
        <end position="236"/>
    </location>
</feature>
<reference evidence="4" key="1">
    <citation type="journal article" date="2023" name="Commun. Biol.">
        <title>Genome analysis of Parmales, the sister group of diatoms, reveals the evolutionary specialization of diatoms from phago-mixotrophs to photoautotrophs.</title>
        <authorList>
            <person name="Ban H."/>
            <person name="Sato S."/>
            <person name="Yoshikawa S."/>
            <person name="Yamada K."/>
            <person name="Nakamura Y."/>
            <person name="Ichinomiya M."/>
            <person name="Sato N."/>
            <person name="Blanc-Mathieu R."/>
            <person name="Endo H."/>
            <person name="Kuwata A."/>
            <person name="Ogata H."/>
        </authorList>
    </citation>
    <scope>NUCLEOTIDE SEQUENCE [LARGE SCALE GENOMIC DNA]</scope>
    <source>
        <strain evidence="4">NIES 3700</strain>
    </source>
</reference>
<gene>
    <name evidence="3" type="ORF">TrLO_g13343</name>
</gene>
<name>A0A9W7KUT7_9STRA</name>
<evidence type="ECO:0000313" key="4">
    <source>
        <dbReference type="Proteomes" id="UP001165122"/>
    </source>
</evidence>
<keyword evidence="4" id="KW-1185">Reference proteome</keyword>
<organism evidence="3 4">
    <name type="scientific">Triparma laevis f. longispina</name>
    <dbReference type="NCBI Taxonomy" id="1714387"/>
    <lineage>
        <taxon>Eukaryota</taxon>
        <taxon>Sar</taxon>
        <taxon>Stramenopiles</taxon>
        <taxon>Ochrophyta</taxon>
        <taxon>Bolidophyceae</taxon>
        <taxon>Parmales</taxon>
        <taxon>Triparmaceae</taxon>
        <taxon>Triparma</taxon>
    </lineage>
</organism>
<evidence type="ECO:0000313" key="3">
    <source>
        <dbReference type="EMBL" id="GMI12349.1"/>
    </source>
</evidence>
<feature type="region of interest" description="Disordered" evidence="1">
    <location>
        <begin position="219"/>
        <end position="248"/>
    </location>
</feature>
<evidence type="ECO:0000256" key="2">
    <source>
        <dbReference type="SAM" id="Phobius"/>
    </source>
</evidence>
<keyword evidence="2" id="KW-0472">Membrane</keyword>
<sequence>MTGYPSLFESTQTKIQTTLTHVVAETFDEEKVEKKKKEEDEEQTEKKNTVKCVRELPYTNANLVKNIALIFTFGLVSSITAWIGCLGILFRWIALSFLAERYEKTTEGKEVKTDAQGIPFRCIVLVVFCNFDFFSTAALLAGVTVEEDEDGGGAWTPVFLSVMIIALVCQMILQVRTTTTAHEGNEGDEENQVDAVTSPVHRGNEGDVGLVEIELTEKTAKPQASKIEKEKEEEKPTPTLSKQKRPSMLKTASIKLATPVSILALKFSK</sequence>
<feature type="transmembrane region" description="Helical" evidence="2">
    <location>
        <begin position="154"/>
        <end position="173"/>
    </location>
</feature>
<evidence type="ECO:0008006" key="5">
    <source>
        <dbReference type="Google" id="ProtNLM"/>
    </source>
</evidence>
<feature type="region of interest" description="Disordered" evidence="1">
    <location>
        <begin position="181"/>
        <end position="202"/>
    </location>
</feature>
<protein>
    <recommendedName>
        <fullName evidence="5">Transmembrane protein</fullName>
    </recommendedName>
</protein>
<feature type="transmembrane region" description="Helical" evidence="2">
    <location>
        <begin position="67"/>
        <end position="99"/>
    </location>
</feature>
<dbReference type="Proteomes" id="UP001165122">
    <property type="component" value="Unassembled WGS sequence"/>
</dbReference>
<feature type="transmembrane region" description="Helical" evidence="2">
    <location>
        <begin position="120"/>
        <end position="142"/>
    </location>
</feature>
<keyword evidence="2" id="KW-1133">Transmembrane helix</keyword>
<dbReference type="EMBL" id="BRXW01000176">
    <property type="protein sequence ID" value="GMI12349.1"/>
    <property type="molecule type" value="Genomic_DNA"/>
</dbReference>
<keyword evidence="2" id="KW-0812">Transmembrane</keyword>